<comment type="similarity">
    <text evidence="1">Belongs to the aspartyl/asparaginyl beta-hydroxylase family.</text>
</comment>
<dbReference type="InterPro" id="IPR007803">
    <property type="entry name" value="Asp/Arg/Pro-Hydrxlase"/>
</dbReference>
<proteinExistence type="inferred from homology"/>
<organism evidence="5">
    <name type="scientific">hydrothermal vent metagenome</name>
    <dbReference type="NCBI Taxonomy" id="652676"/>
    <lineage>
        <taxon>unclassified sequences</taxon>
        <taxon>metagenomes</taxon>
        <taxon>ecological metagenomes</taxon>
    </lineage>
</organism>
<reference evidence="5" key="1">
    <citation type="submission" date="2018-06" db="EMBL/GenBank/DDBJ databases">
        <authorList>
            <person name="Zhirakovskaya E."/>
        </authorList>
    </citation>
    <scope>NUCLEOTIDE SEQUENCE</scope>
</reference>
<name>A0A3B0Y1J9_9ZZZZ</name>
<evidence type="ECO:0000256" key="3">
    <source>
        <dbReference type="ARBA" id="ARBA00023002"/>
    </source>
</evidence>
<dbReference type="Pfam" id="PF05118">
    <property type="entry name" value="Asp_Arg_Hydrox"/>
    <property type="match status" value="1"/>
</dbReference>
<dbReference type="GO" id="GO:0016020">
    <property type="term" value="C:membrane"/>
    <property type="evidence" value="ECO:0007669"/>
    <property type="project" value="TreeGrafter"/>
</dbReference>
<sequence>MNADLKNPWYEVQGGLYNIDDPYFFKEEDFEWTQTLRDNWRVILDEMQQLVQAEPQRLKPYFSTSLVFPPKNWKTMGFYFWRWRLHGNCNRCPRTTEILDSIPNLTGGSLSILEPGSNINPHQGDTNAQVKVHIGLSIPEGLPNCGFQVGDDIRSWGEGELLLFCDAHRHTAWNHSKQRRLVFIIDVIRPEFASKTAAICANVLASSILQILYQKLKWLNRLPGSVHHSLHFILRSLLRITLPIQNRVGRLFHSKGQR</sequence>
<accession>A0A3B0Y1J9</accession>
<feature type="domain" description="Aspartyl/asparaginy/proline hydroxylase" evidence="4">
    <location>
        <begin position="38"/>
        <end position="190"/>
    </location>
</feature>
<gene>
    <name evidence="5" type="ORF">MNBD_GAMMA12-213</name>
</gene>
<keyword evidence="3" id="KW-0560">Oxidoreductase</keyword>
<keyword evidence="2" id="KW-0223">Dioxygenase</keyword>
<evidence type="ECO:0000313" key="5">
    <source>
        <dbReference type="EMBL" id="VAW74518.1"/>
    </source>
</evidence>
<evidence type="ECO:0000256" key="2">
    <source>
        <dbReference type="ARBA" id="ARBA00022964"/>
    </source>
</evidence>
<evidence type="ECO:0000256" key="1">
    <source>
        <dbReference type="ARBA" id="ARBA00007730"/>
    </source>
</evidence>
<dbReference type="AlphaFoldDB" id="A0A3B0Y1J9"/>
<dbReference type="InterPro" id="IPR051821">
    <property type="entry name" value="Asp/Asn_beta-hydroxylase"/>
</dbReference>
<dbReference type="Gene3D" id="2.60.120.330">
    <property type="entry name" value="B-lactam Antibiotic, Isopenicillin N Synthase, Chain"/>
    <property type="match status" value="1"/>
</dbReference>
<dbReference type="PANTHER" id="PTHR46332">
    <property type="entry name" value="ASPARTATE BETA-HYDROXYLASE DOMAIN-CONTAINING PROTEIN 2"/>
    <property type="match status" value="1"/>
</dbReference>
<dbReference type="PANTHER" id="PTHR46332:SF5">
    <property type="entry name" value="ASPARTATE BETA-HYDROXYLASE DOMAIN CONTAINING 2"/>
    <property type="match status" value="1"/>
</dbReference>
<evidence type="ECO:0000259" key="4">
    <source>
        <dbReference type="Pfam" id="PF05118"/>
    </source>
</evidence>
<dbReference type="InterPro" id="IPR027443">
    <property type="entry name" value="IPNS-like_sf"/>
</dbReference>
<dbReference type="GO" id="GO:0051213">
    <property type="term" value="F:dioxygenase activity"/>
    <property type="evidence" value="ECO:0007669"/>
    <property type="project" value="UniProtKB-KW"/>
</dbReference>
<protein>
    <recommendedName>
        <fullName evidence="4">Aspartyl/asparaginy/proline hydroxylase domain-containing protein</fullName>
    </recommendedName>
</protein>
<dbReference type="SUPFAM" id="SSF51197">
    <property type="entry name" value="Clavaminate synthase-like"/>
    <property type="match status" value="1"/>
</dbReference>
<dbReference type="EMBL" id="UOFL01000058">
    <property type="protein sequence ID" value="VAW74518.1"/>
    <property type="molecule type" value="Genomic_DNA"/>
</dbReference>